<feature type="chain" id="PRO_5047336827" description="Secreted protein" evidence="2">
    <location>
        <begin position="18"/>
        <end position="69"/>
    </location>
</feature>
<dbReference type="EMBL" id="JAVRFD010000015">
    <property type="protein sequence ID" value="MDT0546636.1"/>
    <property type="molecule type" value="Genomic_DNA"/>
</dbReference>
<evidence type="ECO:0000313" key="4">
    <source>
        <dbReference type="Proteomes" id="UP001180754"/>
    </source>
</evidence>
<name>A0ABU2XL35_9ACTN</name>
<keyword evidence="4" id="KW-1185">Reference proteome</keyword>
<feature type="signal peptide" evidence="2">
    <location>
        <begin position="1"/>
        <end position="17"/>
    </location>
</feature>
<sequence length="69" mass="7148">MVATARALVTWSATATAATASGKSTRPVRCWGFIVGLLALSGAGAETGPERKPGEVSSRFPMRPGFWPA</sequence>
<feature type="region of interest" description="Disordered" evidence="1">
    <location>
        <begin position="44"/>
        <end position="69"/>
    </location>
</feature>
<accession>A0ABU2XL35</accession>
<dbReference type="RefSeq" id="WP_311727112.1">
    <property type="nucleotide sequence ID" value="NZ_JAVRFD010000015.1"/>
</dbReference>
<evidence type="ECO:0008006" key="5">
    <source>
        <dbReference type="Google" id="ProtNLM"/>
    </source>
</evidence>
<evidence type="ECO:0000256" key="2">
    <source>
        <dbReference type="SAM" id="SignalP"/>
    </source>
</evidence>
<reference evidence="3" key="1">
    <citation type="submission" date="2024-05" db="EMBL/GenBank/DDBJ databases">
        <title>30 novel species of actinomycetes from the DSMZ collection.</title>
        <authorList>
            <person name="Nouioui I."/>
        </authorList>
    </citation>
    <scope>NUCLEOTIDE SEQUENCE</scope>
    <source>
        <strain evidence="3">DSM 41529</strain>
    </source>
</reference>
<keyword evidence="2" id="KW-0732">Signal</keyword>
<evidence type="ECO:0000313" key="3">
    <source>
        <dbReference type="EMBL" id="MDT0546636.1"/>
    </source>
</evidence>
<protein>
    <recommendedName>
        <fullName evidence="5">Secreted protein</fullName>
    </recommendedName>
</protein>
<gene>
    <name evidence="3" type="ORF">RND15_28600</name>
</gene>
<organism evidence="3 4">
    <name type="scientific">Streptomyces lonegramiae</name>
    <dbReference type="NCBI Taxonomy" id="3075524"/>
    <lineage>
        <taxon>Bacteria</taxon>
        <taxon>Bacillati</taxon>
        <taxon>Actinomycetota</taxon>
        <taxon>Actinomycetes</taxon>
        <taxon>Kitasatosporales</taxon>
        <taxon>Streptomycetaceae</taxon>
        <taxon>Streptomyces</taxon>
    </lineage>
</organism>
<comment type="caution">
    <text evidence="3">The sequence shown here is derived from an EMBL/GenBank/DDBJ whole genome shotgun (WGS) entry which is preliminary data.</text>
</comment>
<proteinExistence type="predicted"/>
<dbReference type="Proteomes" id="UP001180754">
    <property type="component" value="Unassembled WGS sequence"/>
</dbReference>
<evidence type="ECO:0000256" key="1">
    <source>
        <dbReference type="SAM" id="MobiDB-lite"/>
    </source>
</evidence>